<organism evidence="3 4">
    <name type="scientific">Globodera rostochiensis</name>
    <name type="common">Golden nematode worm</name>
    <name type="synonym">Heterodera rostochiensis</name>
    <dbReference type="NCBI Taxonomy" id="31243"/>
    <lineage>
        <taxon>Eukaryota</taxon>
        <taxon>Metazoa</taxon>
        <taxon>Ecdysozoa</taxon>
        <taxon>Nematoda</taxon>
        <taxon>Chromadorea</taxon>
        <taxon>Rhabditida</taxon>
        <taxon>Tylenchina</taxon>
        <taxon>Tylenchomorpha</taxon>
        <taxon>Tylenchoidea</taxon>
        <taxon>Heteroderidae</taxon>
        <taxon>Heteroderinae</taxon>
        <taxon>Globodera</taxon>
    </lineage>
</organism>
<dbReference type="AlphaFoldDB" id="A0A914IBP4"/>
<protein>
    <submittedName>
        <fullName evidence="4 5">Integrase catalytic domain-containing protein</fullName>
    </submittedName>
</protein>
<dbReference type="PANTHER" id="PTHR37984">
    <property type="entry name" value="PROTEIN CBG26694"/>
    <property type="match status" value="1"/>
</dbReference>
<evidence type="ECO:0000259" key="2">
    <source>
        <dbReference type="PROSITE" id="PS50994"/>
    </source>
</evidence>
<dbReference type="InterPro" id="IPR050951">
    <property type="entry name" value="Retrovirus_Pol_polyprotein"/>
</dbReference>
<dbReference type="InterPro" id="IPR001584">
    <property type="entry name" value="Integrase_cat-core"/>
</dbReference>
<proteinExistence type="predicted"/>
<evidence type="ECO:0000256" key="1">
    <source>
        <dbReference type="SAM" id="MobiDB-lite"/>
    </source>
</evidence>
<sequence>MTTKSTAATIERLRYLSTRHGIPETLVSDNGTQFTSNEFAKFTLANGIDHLFSAPYNPMSNGQAERFVDTFKRAFRKLKGEGVPSSKEILETFLVTYRTTPNDSLAGTKSPAEMLLGRKPRITLDLLRPPPPQPYSRDDPMERNFNRRFGTRPQNFASHEAVFARHRLSQNWKAGIIDGGSGVIYTVRFPEGSTGRYHANQLRRRHSPKPTEDPLDILNKAFNLPAPQQPPVEPCGEVEPEFGNQGNEDRPNGENAPPVQCSPEEPPHRQYPKRQRRSPVRFTPG</sequence>
<dbReference type="InterPro" id="IPR012337">
    <property type="entry name" value="RNaseH-like_sf"/>
</dbReference>
<dbReference type="WBParaSite" id="Gr19_v10_g9356.t1">
    <property type="protein sequence ID" value="Gr19_v10_g9356.t1"/>
    <property type="gene ID" value="Gr19_v10_g9356"/>
</dbReference>
<feature type="compositionally biased region" description="Basic residues" evidence="1">
    <location>
        <begin position="270"/>
        <end position="279"/>
    </location>
</feature>
<evidence type="ECO:0000313" key="5">
    <source>
        <dbReference type="WBParaSite" id="Gr19_v10_g9357.t1"/>
    </source>
</evidence>
<name>A0A914IBP4_GLORO</name>
<dbReference type="WBParaSite" id="Gr19_v10_g9357.t1">
    <property type="protein sequence ID" value="Gr19_v10_g9357.t1"/>
    <property type="gene ID" value="Gr19_v10_g9357"/>
</dbReference>
<keyword evidence="3" id="KW-1185">Reference proteome</keyword>
<dbReference type="GO" id="GO:0003676">
    <property type="term" value="F:nucleic acid binding"/>
    <property type="evidence" value="ECO:0007669"/>
    <property type="project" value="InterPro"/>
</dbReference>
<dbReference type="PROSITE" id="PS50994">
    <property type="entry name" value="INTEGRASE"/>
    <property type="match status" value="1"/>
</dbReference>
<dbReference type="PANTHER" id="PTHR37984:SF5">
    <property type="entry name" value="PROTEIN NYNRIN-LIKE"/>
    <property type="match status" value="1"/>
</dbReference>
<evidence type="ECO:0000313" key="4">
    <source>
        <dbReference type="WBParaSite" id="Gr19_v10_g9356.t1"/>
    </source>
</evidence>
<dbReference type="SUPFAM" id="SSF53098">
    <property type="entry name" value="Ribonuclease H-like"/>
    <property type="match status" value="1"/>
</dbReference>
<feature type="domain" description="Integrase catalytic" evidence="2">
    <location>
        <begin position="1"/>
        <end position="119"/>
    </location>
</feature>
<accession>A0A914IBP4</accession>
<dbReference type="Proteomes" id="UP000887572">
    <property type="component" value="Unplaced"/>
</dbReference>
<reference evidence="4 5" key="1">
    <citation type="submission" date="2022-11" db="UniProtKB">
        <authorList>
            <consortium name="WormBaseParasite"/>
        </authorList>
    </citation>
    <scope>IDENTIFICATION</scope>
</reference>
<evidence type="ECO:0000313" key="3">
    <source>
        <dbReference type="Proteomes" id="UP000887572"/>
    </source>
</evidence>
<dbReference type="Gene3D" id="3.30.420.10">
    <property type="entry name" value="Ribonuclease H-like superfamily/Ribonuclease H"/>
    <property type="match status" value="1"/>
</dbReference>
<feature type="region of interest" description="Disordered" evidence="1">
    <location>
        <begin position="196"/>
        <end position="285"/>
    </location>
</feature>
<dbReference type="GO" id="GO:0015074">
    <property type="term" value="P:DNA integration"/>
    <property type="evidence" value="ECO:0007669"/>
    <property type="project" value="InterPro"/>
</dbReference>
<dbReference type="InterPro" id="IPR036397">
    <property type="entry name" value="RNaseH_sf"/>
</dbReference>
<dbReference type="Pfam" id="PF00665">
    <property type="entry name" value="rve"/>
    <property type="match status" value="1"/>
</dbReference>